<gene>
    <name evidence="1" type="ORF">WICPIJ_000772</name>
</gene>
<proteinExistence type="predicted"/>
<protein>
    <submittedName>
        <fullName evidence="1">Uncharacterized protein</fullName>
    </submittedName>
</protein>
<organism evidence="1 2">
    <name type="scientific">Wickerhamomyces pijperi</name>
    <name type="common">Yeast</name>
    <name type="synonym">Pichia pijperi</name>
    <dbReference type="NCBI Taxonomy" id="599730"/>
    <lineage>
        <taxon>Eukaryota</taxon>
        <taxon>Fungi</taxon>
        <taxon>Dikarya</taxon>
        <taxon>Ascomycota</taxon>
        <taxon>Saccharomycotina</taxon>
        <taxon>Saccharomycetes</taxon>
        <taxon>Phaffomycetales</taxon>
        <taxon>Wickerhamomycetaceae</taxon>
        <taxon>Wickerhamomyces</taxon>
    </lineage>
</organism>
<accession>A0A9P8QC02</accession>
<reference evidence="1" key="1">
    <citation type="journal article" date="2021" name="Open Biol.">
        <title>Shared evolutionary footprints suggest mitochondrial oxidative damage underlies multiple complex I losses in fungi.</title>
        <authorList>
            <person name="Schikora-Tamarit M.A."/>
            <person name="Marcet-Houben M."/>
            <person name="Nosek J."/>
            <person name="Gabaldon T."/>
        </authorList>
    </citation>
    <scope>NUCLEOTIDE SEQUENCE</scope>
    <source>
        <strain evidence="1">CBS2887</strain>
    </source>
</reference>
<dbReference type="EMBL" id="JAEUBG010000452">
    <property type="protein sequence ID" value="KAH3688247.1"/>
    <property type="molecule type" value="Genomic_DNA"/>
</dbReference>
<reference evidence="1" key="2">
    <citation type="submission" date="2021-01" db="EMBL/GenBank/DDBJ databases">
        <authorList>
            <person name="Schikora-Tamarit M.A."/>
        </authorList>
    </citation>
    <scope>NUCLEOTIDE SEQUENCE</scope>
    <source>
        <strain evidence="1">CBS2887</strain>
    </source>
</reference>
<sequence>MDLIDINLVLTTTTFELVMFQLSNNRHQPTDPTNMDSEGIRGFHQSFLHERSSTMGNHTITFHFTETQPTITRSTLDRLSCQDLHRTTGTSMDLVVHHVS</sequence>
<dbReference type="AlphaFoldDB" id="A0A9P8QC02"/>
<evidence type="ECO:0000313" key="2">
    <source>
        <dbReference type="Proteomes" id="UP000774326"/>
    </source>
</evidence>
<name>A0A9P8QC02_WICPI</name>
<dbReference type="OrthoDB" id="10601640at2759"/>
<keyword evidence="2" id="KW-1185">Reference proteome</keyword>
<comment type="caution">
    <text evidence="1">The sequence shown here is derived from an EMBL/GenBank/DDBJ whole genome shotgun (WGS) entry which is preliminary data.</text>
</comment>
<evidence type="ECO:0000313" key="1">
    <source>
        <dbReference type="EMBL" id="KAH3688247.1"/>
    </source>
</evidence>
<dbReference type="Proteomes" id="UP000774326">
    <property type="component" value="Unassembled WGS sequence"/>
</dbReference>